<dbReference type="AlphaFoldDB" id="A0A3B7QSH8"/>
<dbReference type="Gene3D" id="1.10.357.10">
    <property type="entry name" value="Tetracycline Repressor, domain 2"/>
    <property type="match status" value="1"/>
</dbReference>
<dbReference type="GO" id="GO:0003700">
    <property type="term" value="F:DNA-binding transcription factor activity"/>
    <property type="evidence" value="ECO:0007669"/>
    <property type="project" value="TreeGrafter"/>
</dbReference>
<dbReference type="PRINTS" id="PR00455">
    <property type="entry name" value="HTHTETR"/>
</dbReference>
<dbReference type="EMBL" id="CP032317">
    <property type="protein sequence ID" value="AYA35958.1"/>
    <property type="molecule type" value="Genomic_DNA"/>
</dbReference>
<dbReference type="Gene3D" id="1.10.10.60">
    <property type="entry name" value="Homeodomain-like"/>
    <property type="match status" value="1"/>
</dbReference>
<dbReference type="InterPro" id="IPR050109">
    <property type="entry name" value="HTH-type_TetR-like_transc_reg"/>
</dbReference>
<dbReference type="Pfam" id="PF17932">
    <property type="entry name" value="TetR_C_24"/>
    <property type="match status" value="1"/>
</dbReference>
<keyword evidence="3 5" id="KW-0238">DNA-binding</keyword>
<dbReference type="PANTHER" id="PTHR30055:SF175">
    <property type="entry name" value="HTH-TYPE TRANSCRIPTIONAL REPRESSOR KSTR2"/>
    <property type="match status" value="1"/>
</dbReference>
<dbReference type="InterPro" id="IPR001647">
    <property type="entry name" value="HTH_TetR"/>
</dbReference>
<dbReference type="InterPro" id="IPR036271">
    <property type="entry name" value="Tet_transcr_reg_TetR-rel_C_sf"/>
</dbReference>
<organism evidence="7 8">
    <name type="scientific">Hymenobacter oligotrophus</name>
    <dbReference type="NCBI Taxonomy" id="2319843"/>
    <lineage>
        <taxon>Bacteria</taxon>
        <taxon>Pseudomonadati</taxon>
        <taxon>Bacteroidota</taxon>
        <taxon>Cytophagia</taxon>
        <taxon>Cytophagales</taxon>
        <taxon>Hymenobacteraceae</taxon>
        <taxon>Hymenobacter</taxon>
    </lineage>
</organism>
<evidence type="ECO:0000256" key="4">
    <source>
        <dbReference type="ARBA" id="ARBA00023163"/>
    </source>
</evidence>
<evidence type="ECO:0000256" key="3">
    <source>
        <dbReference type="ARBA" id="ARBA00023125"/>
    </source>
</evidence>
<evidence type="ECO:0000256" key="1">
    <source>
        <dbReference type="ARBA" id="ARBA00022491"/>
    </source>
</evidence>
<evidence type="ECO:0000259" key="6">
    <source>
        <dbReference type="PROSITE" id="PS50977"/>
    </source>
</evidence>
<dbReference type="PANTHER" id="PTHR30055">
    <property type="entry name" value="HTH-TYPE TRANSCRIPTIONAL REGULATOR RUTR"/>
    <property type="match status" value="1"/>
</dbReference>
<keyword evidence="4" id="KW-0804">Transcription</keyword>
<dbReference type="GO" id="GO:0000976">
    <property type="term" value="F:transcription cis-regulatory region binding"/>
    <property type="evidence" value="ECO:0007669"/>
    <property type="project" value="TreeGrafter"/>
</dbReference>
<gene>
    <name evidence="7" type="ORF">D3Y59_02150</name>
</gene>
<feature type="domain" description="HTH tetR-type" evidence="6">
    <location>
        <begin position="8"/>
        <end position="68"/>
    </location>
</feature>
<evidence type="ECO:0000256" key="2">
    <source>
        <dbReference type="ARBA" id="ARBA00023015"/>
    </source>
</evidence>
<dbReference type="PROSITE" id="PS50977">
    <property type="entry name" value="HTH_TETR_2"/>
    <property type="match status" value="1"/>
</dbReference>
<keyword evidence="1" id="KW-0678">Repressor</keyword>
<feature type="DNA-binding region" description="H-T-H motif" evidence="5">
    <location>
        <begin position="31"/>
        <end position="50"/>
    </location>
</feature>
<keyword evidence="2" id="KW-0805">Transcription regulation</keyword>
<protein>
    <submittedName>
        <fullName evidence="7">TetR/AcrR family transcriptional regulator</fullName>
    </submittedName>
</protein>
<accession>A0A3B7QSH8</accession>
<dbReference type="OrthoDB" id="9814200at2"/>
<dbReference type="Proteomes" id="UP000262802">
    <property type="component" value="Chromosome"/>
</dbReference>
<dbReference type="SUPFAM" id="SSF46689">
    <property type="entry name" value="Homeodomain-like"/>
    <property type="match status" value="1"/>
</dbReference>
<proteinExistence type="predicted"/>
<evidence type="ECO:0000256" key="5">
    <source>
        <dbReference type="PROSITE-ProRule" id="PRU00335"/>
    </source>
</evidence>
<evidence type="ECO:0000313" key="7">
    <source>
        <dbReference type="EMBL" id="AYA35958.1"/>
    </source>
</evidence>
<dbReference type="InterPro" id="IPR041490">
    <property type="entry name" value="KstR2_TetR_C"/>
</dbReference>
<dbReference type="KEGG" id="hyh:D3Y59_02150"/>
<reference evidence="7 8" key="1">
    <citation type="submission" date="2018-09" db="EMBL/GenBank/DDBJ databases">
        <title>Hymenobacter medium sp. nov., isolated from R2A medium.</title>
        <authorList>
            <person name="Yingchao G."/>
        </authorList>
    </citation>
    <scope>NUCLEOTIDE SEQUENCE [LARGE SCALE GENOMIC DNA]</scope>
    <source>
        <strain evidence="8">sh-6</strain>
    </source>
</reference>
<dbReference type="InterPro" id="IPR009057">
    <property type="entry name" value="Homeodomain-like_sf"/>
</dbReference>
<dbReference type="Pfam" id="PF00440">
    <property type="entry name" value="TetR_N"/>
    <property type="match status" value="1"/>
</dbReference>
<sequence>METTAPTLSRKAQIDQTATALFRRRGYAATSMRELAAALGIEAGSIYSHIRSKEEILHRICFRLADEFMAGLRHATADASASAATQLRRAIESHVRVLIHDADASVVFLHEWRHLSEPALSEFLKLRHDYEAAYRELIARGVEADELQTPDPAFAALTLFASLTWLPNWYRPGGKLGPDQIAERLTDQLLGGLAK</sequence>
<name>A0A3B7QSH8_9BACT</name>
<evidence type="ECO:0000313" key="8">
    <source>
        <dbReference type="Proteomes" id="UP000262802"/>
    </source>
</evidence>
<dbReference type="SUPFAM" id="SSF48498">
    <property type="entry name" value="Tetracyclin repressor-like, C-terminal domain"/>
    <property type="match status" value="1"/>
</dbReference>
<dbReference type="RefSeq" id="WP_119443546.1">
    <property type="nucleotide sequence ID" value="NZ_CP032317.1"/>
</dbReference>
<keyword evidence="8" id="KW-1185">Reference proteome</keyword>